<evidence type="ECO:0000256" key="1">
    <source>
        <dbReference type="SAM" id="MobiDB-lite"/>
    </source>
</evidence>
<feature type="compositionally biased region" description="Polar residues" evidence="1">
    <location>
        <begin position="273"/>
        <end position="284"/>
    </location>
</feature>
<proteinExistence type="predicted"/>
<feature type="compositionally biased region" description="Polar residues" evidence="1">
    <location>
        <begin position="296"/>
        <end position="310"/>
    </location>
</feature>
<evidence type="ECO:0000313" key="2">
    <source>
        <dbReference type="EMBL" id="KAK0610265.1"/>
    </source>
</evidence>
<protein>
    <submittedName>
        <fullName evidence="2">Uncharacterized protein</fullName>
    </submittedName>
</protein>
<keyword evidence="3" id="KW-1185">Reference proteome</keyword>
<feature type="region of interest" description="Disordered" evidence="1">
    <location>
        <begin position="223"/>
        <end position="284"/>
    </location>
</feature>
<evidence type="ECO:0000313" key="3">
    <source>
        <dbReference type="Proteomes" id="UP001175001"/>
    </source>
</evidence>
<comment type="caution">
    <text evidence="2">The sequence shown here is derived from an EMBL/GenBank/DDBJ whole genome shotgun (WGS) entry which is preliminary data.</text>
</comment>
<feature type="compositionally biased region" description="Polar residues" evidence="1">
    <location>
        <begin position="341"/>
        <end position="351"/>
    </location>
</feature>
<dbReference type="AlphaFoldDB" id="A0AA39U289"/>
<gene>
    <name evidence="2" type="ORF">DIS24_g12104</name>
</gene>
<reference evidence="2" key="1">
    <citation type="submission" date="2023-06" db="EMBL/GenBank/DDBJ databases">
        <title>Multi-omics analyses reveal the molecular pathogenesis toolkit of Lasiodiplodia hormozganensis, a cross-kingdom pathogen.</title>
        <authorList>
            <person name="Felix C."/>
            <person name="Meneses R."/>
            <person name="Goncalves M.F.M."/>
            <person name="Tilleman L."/>
            <person name="Duarte A.S."/>
            <person name="Jorrin-Novo J.V."/>
            <person name="Van De Peer Y."/>
            <person name="Deforce D."/>
            <person name="Van Nieuwerburgh F."/>
            <person name="Esteves A.C."/>
            <person name="Alves A."/>
        </authorList>
    </citation>
    <scope>NUCLEOTIDE SEQUENCE</scope>
    <source>
        <strain evidence="2">CBS 339.90</strain>
    </source>
</reference>
<sequence length="548" mass="60432">MHLEHINHVLAADLDWVVASDVFVKWHDEDGIPQCLGRLPPHAGNAGLSLMLGRSKHDADDQLLLFHLSIRLHASSKESPQDFFLPIPTDFLDTGGPLSLSDEHAENIIPTAWQVERSVSTELRRVMHVKTRLRYPGFVLMPAIKRSKQVLGTPRRLLLLLRSLSRATAFDAFLPDCERPRAALDALAIGVRQGLAKTSPLQFRLMFDGRSGKRDNWEAFGMAQDGLENGSGGNAAEDPPCYSEAGASAIGSEGDDKARADAEYVEVEPEPTQPFNSLEPTQADTPSDYIQFWRSACQSSRHQSSESTGSPDAVSDSVLRPSPPFEAAPGTELRDRKRPRSSGSDGATSRFPSDKRAAFTTPPYHPSSAAEPLSSRELSVPHSHATDADGAVSLSHDMTTWLYHAWDLDRNIHVAMQESLLALGYHAREGSVAEFDVVKGWCTSELVFRPEGVLGSVKPIGARRDVAEMVTWANSLLRGAEQVLFVELKTVADAARDGNVDEYKMRRSWWIARVFFSVGTEEHAVNFTRSHHRLSQGSLPPEHITNEL</sequence>
<organism evidence="2 3">
    <name type="scientific">Lasiodiplodia hormozganensis</name>
    <dbReference type="NCBI Taxonomy" id="869390"/>
    <lineage>
        <taxon>Eukaryota</taxon>
        <taxon>Fungi</taxon>
        <taxon>Dikarya</taxon>
        <taxon>Ascomycota</taxon>
        <taxon>Pezizomycotina</taxon>
        <taxon>Dothideomycetes</taxon>
        <taxon>Dothideomycetes incertae sedis</taxon>
        <taxon>Botryosphaeriales</taxon>
        <taxon>Botryosphaeriaceae</taxon>
        <taxon>Lasiodiplodia</taxon>
    </lineage>
</organism>
<feature type="region of interest" description="Disordered" evidence="1">
    <location>
        <begin position="296"/>
        <end position="388"/>
    </location>
</feature>
<accession>A0AA39U289</accession>
<dbReference type="Proteomes" id="UP001175001">
    <property type="component" value="Unassembled WGS sequence"/>
</dbReference>
<name>A0AA39U289_9PEZI</name>
<dbReference type="EMBL" id="JAUJDW010000223">
    <property type="protein sequence ID" value="KAK0610265.1"/>
    <property type="molecule type" value="Genomic_DNA"/>
</dbReference>